<feature type="non-terminal residue" evidence="2">
    <location>
        <position position="1"/>
    </location>
</feature>
<sequence length="118" mass="13144">DRVRAHIFLCMLAYYVEWHLKEAWRTLLFADEEQAAKATRDPVAPAKRSAAAQAKVARRHHEDGTPIHSCSTLLTELATIVRNTCRTSAEDDAQTFTVTTQPNPLQARAMAVIDTLAV</sequence>
<reference evidence="2" key="1">
    <citation type="submission" date="2013-08" db="EMBL/GenBank/DDBJ databases">
        <authorList>
            <person name="Mendez C."/>
            <person name="Richter M."/>
            <person name="Ferrer M."/>
            <person name="Sanchez J."/>
        </authorList>
    </citation>
    <scope>NUCLEOTIDE SEQUENCE</scope>
</reference>
<comment type="caution">
    <text evidence="2">The sequence shown here is derived from an EMBL/GenBank/DDBJ whole genome shotgun (WGS) entry which is preliminary data.</text>
</comment>
<reference evidence="2" key="2">
    <citation type="journal article" date="2014" name="ISME J.">
        <title>Microbial stratification in low pH oxic and suboxic macroscopic growths along an acid mine drainage.</title>
        <authorList>
            <person name="Mendez-Garcia C."/>
            <person name="Mesa V."/>
            <person name="Sprenger R.R."/>
            <person name="Richter M."/>
            <person name="Diez M.S."/>
            <person name="Solano J."/>
            <person name="Bargiela R."/>
            <person name="Golyshina O.V."/>
            <person name="Manteca A."/>
            <person name="Ramos J.L."/>
            <person name="Gallego J.R."/>
            <person name="Llorente I."/>
            <person name="Martins Dos Santos V.A."/>
            <person name="Jensen O.N."/>
            <person name="Pelaez A.I."/>
            <person name="Sanchez J."/>
            <person name="Ferrer M."/>
        </authorList>
    </citation>
    <scope>NUCLEOTIDE SEQUENCE</scope>
</reference>
<dbReference type="EMBL" id="AUZZ01011352">
    <property type="protein sequence ID" value="EQD26543.1"/>
    <property type="molecule type" value="Genomic_DNA"/>
</dbReference>
<proteinExistence type="predicted"/>
<evidence type="ECO:0000313" key="2">
    <source>
        <dbReference type="EMBL" id="EQD26543.1"/>
    </source>
</evidence>
<accession>T0Y0M2</accession>
<protein>
    <submittedName>
        <fullName evidence="2">Transposase IS4 family protein</fullName>
    </submittedName>
</protein>
<evidence type="ECO:0000256" key="1">
    <source>
        <dbReference type="SAM" id="MobiDB-lite"/>
    </source>
</evidence>
<name>T0Y0M2_9ZZZZ</name>
<gene>
    <name evidence="2" type="ORF">B2A_15593</name>
</gene>
<organism evidence="2">
    <name type="scientific">mine drainage metagenome</name>
    <dbReference type="NCBI Taxonomy" id="410659"/>
    <lineage>
        <taxon>unclassified sequences</taxon>
        <taxon>metagenomes</taxon>
        <taxon>ecological metagenomes</taxon>
    </lineage>
</organism>
<feature type="compositionally biased region" description="Low complexity" evidence="1">
    <location>
        <begin position="42"/>
        <end position="55"/>
    </location>
</feature>
<dbReference type="AlphaFoldDB" id="T0Y0M2"/>
<feature type="region of interest" description="Disordered" evidence="1">
    <location>
        <begin position="40"/>
        <end position="64"/>
    </location>
</feature>